<dbReference type="InterPro" id="IPR011330">
    <property type="entry name" value="Glyco_hydro/deAcase_b/a-brl"/>
</dbReference>
<feature type="domain" description="NodB homology" evidence="1">
    <location>
        <begin position="42"/>
        <end position="217"/>
    </location>
</feature>
<dbReference type="CDD" id="cd10917">
    <property type="entry name" value="CE4_NodB_like_6s_7s"/>
    <property type="match status" value="1"/>
</dbReference>
<protein>
    <recommendedName>
        <fullName evidence="1">NodB homology domain-containing protein</fullName>
    </recommendedName>
</protein>
<dbReference type="RefSeq" id="WP_281836471.1">
    <property type="nucleotide sequence ID" value="NZ_BSDY01000012.1"/>
</dbReference>
<evidence type="ECO:0000313" key="3">
    <source>
        <dbReference type="Proteomes" id="UP001144471"/>
    </source>
</evidence>
<dbReference type="PANTHER" id="PTHR10587">
    <property type="entry name" value="GLYCOSYL TRANSFERASE-RELATED"/>
    <property type="match status" value="1"/>
</dbReference>
<dbReference type="PROSITE" id="PS51677">
    <property type="entry name" value="NODB"/>
    <property type="match status" value="1"/>
</dbReference>
<evidence type="ECO:0000259" key="1">
    <source>
        <dbReference type="PROSITE" id="PS51677"/>
    </source>
</evidence>
<sequence>MKHFLPIFFLLSIALYANGTEDLYTYGRTKADRLYQLKTREKYVVITIDDGPSIHTGDILSVLKKNRVKANFFLVGSEIESYPHMVKRIADGGHEIGNHSYTHGTFKDMTLEDIYNDEILAFNDLLKKNGGIPTSLVRPPYGYATPKQVEFLRERGYHIINWSLDTFDWRDPWEDSLKRVQRYHQKGGILLLHSNKKSVYLLPEIIRDLSERGYTFVTLGQFLRDKGHPPQAPAREASSLWERRREFLKGSIKKEEL</sequence>
<dbReference type="Proteomes" id="UP001144471">
    <property type="component" value="Unassembled WGS sequence"/>
</dbReference>
<dbReference type="AlphaFoldDB" id="A0A9W6LNW5"/>
<organism evidence="2 3">
    <name type="scientific">Propionigenium maris DSM 9537</name>
    <dbReference type="NCBI Taxonomy" id="1123000"/>
    <lineage>
        <taxon>Bacteria</taxon>
        <taxon>Fusobacteriati</taxon>
        <taxon>Fusobacteriota</taxon>
        <taxon>Fusobacteriia</taxon>
        <taxon>Fusobacteriales</taxon>
        <taxon>Fusobacteriaceae</taxon>
        <taxon>Propionigenium</taxon>
    </lineage>
</organism>
<keyword evidence="3" id="KW-1185">Reference proteome</keyword>
<name>A0A9W6LNW5_9FUSO</name>
<dbReference type="Pfam" id="PF01522">
    <property type="entry name" value="Polysacc_deac_1"/>
    <property type="match status" value="1"/>
</dbReference>
<dbReference type="EMBL" id="BSDY01000012">
    <property type="protein sequence ID" value="GLI57033.1"/>
    <property type="molecule type" value="Genomic_DNA"/>
</dbReference>
<dbReference type="GO" id="GO:0005975">
    <property type="term" value="P:carbohydrate metabolic process"/>
    <property type="evidence" value="ECO:0007669"/>
    <property type="project" value="InterPro"/>
</dbReference>
<gene>
    <name evidence="2" type="ORF">PM10SUCC1_25470</name>
</gene>
<comment type="caution">
    <text evidence="2">The sequence shown here is derived from an EMBL/GenBank/DDBJ whole genome shotgun (WGS) entry which is preliminary data.</text>
</comment>
<dbReference type="SUPFAM" id="SSF88713">
    <property type="entry name" value="Glycoside hydrolase/deacetylase"/>
    <property type="match status" value="1"/>
</dbReference>
<dbReference type="InterPro" id="IPR002509">
    <property type="entry name" value="NODB_dom"/>
</dbReference>
<evidence type="ECO:0000313" key="2">
    <source>
        <dbReference type="EMBL" id="GLI57033.1"/>
    </source>
</evidence>
<proteinExistence type="predicted"/>
<accession>A0A9W6LNW5</accession>
<dbReference type="InterPro" id="IPR050248">
    <property type="entry name" value="Polysacc_deacetylase_ArnD"/>
</dbReference>
<dbReference type="GO" id="GO:0016810">
    <property type="term" value="F:hydrolase activity, acting on carbon-nitrogen (but not peptide) bonds"/>
    <property type="evidence" value="ECO:0007669"/>
    <property type="project" value="InterPro"/>
</dbReference>
<dbReference type="Gene3D" id="3.20.20.370">
    <property type="entry name" value="Glycoside hydrolase/deacetylase"/>
    <property type="match status" value="1"/>
</dbReference>
<reference evidence="2" key="1">
    <citation type="submission" date="2022-12" db="EMBL/GenBank/DDBJ databases">
        <title>Reference genome sequencing for broad-spectrum identification of bacterial and archaeal isolates by mass spectrometry.</title>
        <authorList>
            <person name="Sekiguchi Y."/>
            <person name="Tourlousse D.M."/>
        </authorList>
    </citation>
    <scope>NUCLEOTIDE SEQUENCE</scope>
    <source>
        <strain evidence="2">10succ1</strain>
    </source>
</reference>